<reference evidence="2 3" key="1">
    <citation type="submission" date="2019-04" db="EMBL/GenBank/DDBJ databases">
        <title>Psychroflexus halotolerans sp. nov., isolated from a marine solar saltern.</title>
        <authorList>
            <person name="Feng X."/>
        </authorList>
    </citation>
    <scope>NUCLEOTIDE SEQUENCE [LARGE SCALE GENOMIC DNA]</scope>
    <source>
        <strain evidence="2 3">WDS2C27</strain>
    </source>
</reference>
<dbReference type="OrthoDB" id="9798990at2"/>
<gene>
    <name evidence="2" type="ORF">FCN74_11410</name>
</gene>
<protein>
    <submittedName>
        <fullName evidence="2">Type II toxin-antitoxin system VapC family toxin</fullName>
    </submittedName>
</protein>
<dbReference type="AlphaFoldDB" id="A0A4U5TPD9"/>
<sequence>MIDAIENLLYIKILPITKFHIETVSELKVSQNHNDPFDHAVIAHAITEILNMVSSDRKFKNTLHKA</sequence>
<dbReference type="InterPro" id="IPR002716">
    <property type="entry name" value="PIN_dom"/>
</dbReference>
<dbReference type="InterPro" id="IPR029060">
    <property type="entry name" value="PIN-like_dom_sf"/>
</dbReference>
<comment type="caution">
    <text evidence="2">The sequence shown here is derived from an EMBL/GenBank/DDBJ whole genome shotgun (WGS) entry which is preliminary data.</text>
</comment>
<name>A0A4U5TPD9_9FLAO</name>
<feature type="domain" description="PIN" evidence="1">
    <location>
        <begin position="5"/>
        <end position="62"/>
    </location>
</feature>
<organism evidence="2 3">
    <name type="scientific">Mesohalobacter halotolerans</name>
    <dbReference type="NCBI Taxonomy" id="1883405"/>
    <lineage>
        <taxon>Bacteria</taxon>
        <taxon>Pseudomonadati</taxon>
        <taxon>Bacteroidota</taxon>
        <taxon>Flavobacteriia</taxon>
        <taxon>Flavobacteriales</taxon>
        <taxon>Flavobacteriaceae</taxon>
        <taxon>Mesohalobacter</taxon>
    </lineage>
</organism>
<evidence type="ECO:0000313" key="3">
    <source>
        <dbReference type="Proteomes" id="UP000306552"/>
    </source>
</evidence>
<dbReference type="EMBL" id="SWMU01000005">
    <property type="protein sequence ID" value="TKS55551.1"/>
    <property type="molecule type" value="Genomic_DNA"/>
</dbReference>
<accession>A0A4U5TPD9</accession>
<keyword evidence="3" id="KW-1185">Reference proteome</keyword>
<evidence type="ECO:0000259" key="1">
    <source>
        <dbReference type="Pfam" id="PF01850"/>
    </source>
</evidence>
<dbReference type="SUPFAM" id="SSF88723">
    <property type="entry name" value="PIN domain-like"/>
    <property type="match status" value="1"/>
</dbReference>
<proteinExistence type="predicted"/>
<dbReference type="Proteomes" id="UP000306552">
    <property type="component" value="Unassembled WGS sequence"/>
</dbReference>
<dbReference type="Pfam" id="PF01850">
    <property type="entry name" value="PIN"/>
    <property type="match status" value="1"/>
</dbReference>
<evidence type="ECO:0000313" key="2">
    <source>
        <dbReference type="EMBL" id="TKS55551.1"/>
    </source>
</evidence>